<feature type="transmembrane region" description="Helical" evidence="6">
    <location>
        <begin position="21"/>
        <end position="43"/>
    </location>
</feature>
<dbReference type="EMBL" id="SEWG01000001">
    <property type="protein sequence ID" value="RYU92432.1"/>
    <property type="molecule type" value="Genomic_DNA"/>
</dbReference>
<dbReference type="InterPro" id="IPR025857">
    <property type="entry name" value="MacB_PCD"/>
</dbReference>
<evidence type="ECO:0000313" key="9">
    <source>
        <dbReference type="EMBL" id="RYU92432.1"/>
    </source>
</evidence>
<dbReference type="Proteomes" id="UP000293331">
    <property type="component" value="Unassembled WGS sequence"/>
</dbReference>
<dbReference type="GO" id="GO:0005886">
    <property type="term" value="C:plasma membrane"/>
    <property type="evidence" value="ECO:0007669"/>
    <property type="project" value="UniProtKB-SubCell"/>
</dbReference>
<dbReference type="PANTHER" id="PTHR30572:SF18">
    <property type="entry name" value="ABC-TYPE MACROLIDE FAMILY EXPORT SYSTEM PERMEASE COMPONENT 2"/>
    <property type="match status" value="1"/>
</dbReference>
<evidence type="ECO:0000256" key="3">
    <source>
        <dbReference type="ARBA" id="ARBA00022692"/>
    </source>
</evidence>
<proteinExistence type="predicted"/>
<keyword evidence="2" id="KW-1003">Cell membrane</keyword>
<feature type="transmembrane region" description="Helical" evidence="6">
    <location>
        <begin position="718"/>
        <end position="738"/>
    </location>
</feature>
<dbReference type="InterPro" id="IPR050250">
    <property type="entry name" value="Macrolide_Exporter_MacB"/>
</dbReference>
<feature type="domain" description="ABC3 transporter permease C-terminal" evidence="7">
    <location>
        <begin position="669"/>
        <end position="778"/>
    </location>
</feature>
<evidence type="ECO:0000256" key="1">
    <source>
        <dbReference type="ARBA" id="ARBA00004651"/>
    </source>
</evidence>
<evidence type="ECO:0000256" key="5">
    <source>
        <dbReference type="ARBA" id="ARBA00023136"/>
    </source>
</evidence>
<comment type="caution">
    <text evidence="9">The sequence shown here is derived from an EMBL/GenBank/DDBJ whole genome shotgun (WGS) entry which is preliminary data.</text>
</comment>
<name>A0A4Q5LSD7_9SPHI</name>
<feature type="transmembrane region" description="Helical" evidence="6">
    <location>
        <begin position="421"/>
        <end position="444"/>
    </location>
</feature>
<dbReference type="PROSITE" id="PS51257">
    <property type="entry name" value="PROKAR_LIPOPROTEIN"/>
    <property type="match status" value="1"/>
</dbReference>
<evidence type="ECO:0000259" key="7">
    <source>
        <dbReference type="Pfam" id="PF02687"/>
    </source>
</evidence>
<evidence type="ECO:0000256" key="4">
    <source>
        <dbReference type="ARBA" id="ARBA00022989"/>
    </source>
</evidence>
<gene>
    <name evidence="9" type="ORF">EWM62_03080</name>
</gene>
<dbReference type="Pfam" id="PF02687">
    <property type="entry name" value="FtsX"/>
    <property type="match status" value="2"/>
</dbReference>
<evidence type="ECO:0000256" key="6">
    <source>
        <dbReference type="SAM" id="Phobius"/>
    </source>
</evidence>
<accession>A0A4Q5LSD7</accession>
<feature type="transmembrane region" description="Helical" evidence="6">
    <location>
        <begin position="330"/>
        <end position="353"/>
    </location>
</feature>
<feature type="domain" description="ABC3 transporter permease C-terminal" evidence="7">
    <location>
        <begin position="285"/>
        <end position="400"/>
    </location>
</feature>
<feature type="domain" description="MacB-like periplasmic core" evidence="8">
    <location>
        <begin position="20"/>
        <end position="235"/>
    </location>
</feature>
<reference evidence="9 10" key="1">
    <citation type="submission" date="2019-02" db="EMBL/GenBank/DDBJ databases">
        <title>Bacterial novel species Mucilaginibacter sp. 17JY9-4 isolated from soil.</title>
        <authorList>
            <person name="Jung H.-Y."/>
        </authorList>
    </citation>
    <scope>NUCLEOTIDE SEQUENCE [LARGE SCALE GENOMIC DNA]</scope>
    <source>
        <strain evidence="9 10">17JY9-4</strain>
    </source>
</reference>
<evidence type="ECO:0000259" key="8">
    <source>
        <dbReference type="Pfam" id="PF12704"/>
    </source>
</evidence>
<keyword evidence="5 6" id="KW-0472">Membrane</keyword>
<feature type="transmembrane region" description="Helical" evidence="6">
    <location>
        <begin position="750"/>
        <end position="775"/>
    </location>
</feature>
<feature type="transmembrane region" description="Helical" evidence="6">
    <location>
        <begin position="373"/>
        <end position="396"/>
    </location>
</feature>
<evidence type="ECO:0000256" key="2">
    <source>
        <dbReference type="ARBA" id="ARBA00022475"/>
    </source>
</evidence>
<dbReference type="OrthoDB" id="1451596at2"/>
<feature type="transmembrane region" description="Helical" evidence="6">
    <location>
        <begin position="669"/>
        <end position="690"/>
    </location>
</feature>
<dbReference type="InterPro" id="IPR003838">
    <property type="entry name" value="ABC3_permease_C"/>
</dbReference>
<comment type="subcellular location">
    <subcellularLocation>
        <location evidence="1">Cell membrane</location>
        <topology evidence="1">Multi-pass membrane protein</topology>
    </subcellularLocation>
</comment>
<keyword evidence="3 6" id="KW-0812">Transmembrane</keyword>
<keyword evidence="10" id="KW-1185">Reference proteome</keyword>
<feature type="domain" description="MacB-like periplasmic core" evidence="8">
    <location>
        <begin position="428"/>
        <end position="591"/>
    </location>
</feature>
<protein>
    <submittedName>
        <fullName evidence="9">ABC transporter permease</fullName>
    </submittedName>
</protein>
<sequence length="789" mass="86542">MLKNYFKIAWRNIAKHKGFSLINAGGLALGMASCLLLLLYVSYHLNYDKQFKNIDNIYLVENNQPGDGKIYTFAATPRLAAATIKTEVPDAVRAVRVITYTAEGLLTYKNNSFKKSGLFADDGFFDIFSYHFIKGTAASALKSPNSIIITKKLAKTLFGDEDPMNKIVKRNNQLPLTVTGVIDDLPANASFQFEFVLPWVMFEDANPWAKNGGWGSNFARTVVQLKNPSALARANGIMKNMVERHNDGNKNQLFLYPFSKLHLYSEFVDGKPVGGMISQIKLFITLAFCILLVACINFMNLSTARSEERAKEVGIRKAIGSNRASLVSQFIAESVILSLLSTAIAIGIVIASLPYFNNLLGIQLALPYTSLPTWLAILGIGLLTGILAGSYPAFYLSSFEPIKVLKGVFKGGGSALPIRKVLVVLQFGLAVFLITATICIYRQIKFVQEKSAGFDKNNLVEIPIEGDLQKNTEVLINQLKTSGAVTNASVFSQSITENGNNTWGVSWPGKRDDETILFDVFRAGNDFTKTAGVKLLSGREFSQAYPADTAGKTVMLNESAAKVMKLKSPIGTLIKWGDTELTVVGVYKDFVWGSPYEKTRPMLTQYGGNSGATIDLRLNQNRSITANIETINKGLKSLNPAYPPTIKFVDSDFEKKFQNEKLLATLSNLFGGLAIIISCLGLFGLAAYAAEQRVKEIGVRKVLGATVFNLTTLLSKDFLMLVGIAIVIAVPVSVWALNKWLQKFEYRITLSWWMLALAGLITVIIAIATVSYQAIKAALANPVKSLRSE</sequence>
<dbReference type="RefSeq" id="WP_129875159.1">
    <property type="nucleotide sequence ID" value="NZ_SEWG01000001.1"/>
</dbReference>
<dbReference type="AlphaFoldDB" id="A0A4Q5LSD7"/>
<dbReference type="PANTHER" id="PTHR30572">
    <property type="entry name" value="MEMBRANE COMPONENT OF TRANSPORTER-RELATED"/>
    <property type="match status" value="1"/>
</dbReference>
<dbReference type="GO" id="GO:0022857">
    <property type="term" value="F:transmembrane transporter activity"/>
    <property type="evidence" value="ECO:0007669"/>
    <property type="project" value="TreeGrafter"/>
</dbReference>
<feature type="transmembrane region" description="Helical" evidence="6">
    <location>
        <begin position="282"/>
        <end position="301"/>
    </location>
</feature>
<dbReference type="Pfam" id="PF12704">
    <property type="entry name" value="MacB_PCD"/>
    <property type="match status" value="2"/>
</dbReference>
<evidence type="ECO:0000313" key="10">
    <source>
        <dbReference type="Proteomes" id="UP000293331"/>
    </source>
</evidence>
<keyword evidence="4 6" id="KW-1133">Transmembrane helix</keyword>
<organism evidence="9 10">
    <name type="scientific">Mucilaginibacter terrigena</name>
    <dbReference type="NCBI Taxonomy" id="2492395"/>
    <lineage>
        <taxon>Bacteria</taxon>
        <taxon>Pseudomonadati</taxon>
        <taxon>Bacteroidota</taxon>
        <taxon>Sphingobacteriia</taxon>
        <taxon>Sphingobacteriales</taxon>
        <taxon>Sphingobacteriaceae</taxon>
        <taxon>Mucilaginibacter</taxon>
    </lineage>
</organism>